<feature type="chain" id="PRO_5001982816" evidence="1">
    <location>
        <begin position="31"/>
        <end position="205"/>
    </location>
</feature>
<keyword evidence="1" id="KW-0732">Signal</keyword>
<protein>
    <submittedName>
        <fullName evidence="2">Zinc finger protein 865</fullName>
    </submittedName>
</protein>
<sequence length="205" mass="22699">NFQFRTKVFKMKFVTNSVVFLVLLFGVCQASVIPAMKSEDGNVSACQQKYQPLLTEFSTLKEEATQHMVDCFHGGNKMSCLKSYAPIFAAINTRIEVVDAKINYCLKTGVDKEPTPSARFNTATSSTTGGDGPLDCKKTYKLQLAYFMSMDKNATNQMIDCMFEGNTQSVCSEKFVHIKNEINSGISAINKELSICLKEASVVSF</sequence>
<gene>
    <name evidence="2" type="primary">Znf865_1</name>
    <name evidence="2" type="ORF">g.5393</name>
</gene>
<reference evidence="2" key="2">
    <citation type="journal article" date="2015" name="Gigascience">
        <title>Reconstructing a comprehensive transcriptome assembly of a white-pupal translocated strain of the pest fruit fly Bactrocera cucurbitae.</title>
        <authorList>
            <person name="Sim S.B."/>
            <person name="Calla B."/>
            <person name="Hall B."/>
            <person name="DeRego T."/>
            <person name="Geib S.M."/>
        </authorList>
    </citation>
    <scope>NUCLEOTIDE SEQUENCE</scope>
</reference>
<name>A0A0A1WZF0_ZEUCU</name>
<feature type="non-terminal residue" evidence="2">
    <location>
        <position position="1"/>
    </location>
</feature>
<accession>A0A0A1WZF0</accession>
<feature type="signal peptide" evidence="1">
    <location>
        <begin position="1"/>
        <end position="30"/>
    </location>
</feature>
<dbReference type="EMBL" id="GBXI01010070">
    <property type="protein sequence ID" value="JAD04222.1"/>
    <property type="molecule type" value="Transcribed_RNA"/>
</dbReference>
<evidence type="ECO:0000256" key="1">
    <source>
        <dbReference type="SAM" id="SignalP"/>
    </source>
</evidence>
<evidence type="ECO:0000313" key="2">
    <source>
        <dbReference type="EMBL" id="JAD04222.1"/>
    </source>
</evidence>
<reference evidence="2" key="1">
    <citation type="submission" date="2014-11" db="EMBL/GenBank/DDBJ databases">
        <authorList>
            <person name="Geib S."/>
        </authorList>
    </citation>
    <scope>NUCLEOTIDE SEQUENCE</scope>
</reference>
<proteinExistence type="predicted"/>
<organism evidence="2">
    <name type="scientific">Zeugodacus cucurbitae</name>
    <name type="common">Melon fruit fly</name>
    <name type="synonym">Bactrocera cucurbitae</name>
    <dbReference type="NCBI Taxonomy" id="28588"/>
    <lineage>
        <taxon>Eukaryota</taxon>
        <taxon>Metazoa</taxon>
        <taxon>Ecdysozoa</taxon>
        <taxon>Arthropoda</taxon>
        <taxon>Hexapoda</taxon>
        <taxon>Insecta</taxon>
        <taxon>Pterygota</taxon>
        <taxon>Neoptera</taxon>
        <taxon>Endopterygota</taxon>
        <taxon>Diptera</taxon>
        <taxon>Brachycera</taxon>
        <taxon>Muscomorpha</taxon>
        <taxon>Tephritoidea</taxon>
        <taxon>Tephritidae</taxon>
        <taxon>Zeugodacus</taxon>
        <taxon>Zeugodacus</taxon>
    </lineage>
</organism>
<dbReference type="AlphaFoldDB" id="A0A0A1WZF0"/>